<evidence type="ECO:0000313" key="7">
    <source>
        <dbReference type="Proteomes" id="UP000580879"/>
    </source>
</evidence>
<dbReference type="SMART" id="SM00307">
    <property type="entry name" value="ILWEQ"/>
    <property type="match status" value="1"/>
</dbReference>
<dbReference type="GO" id="GO:0030136">
    <property type="term" value="C:clathrin-coated vesicle"/>
    <property type="evidence" value="ECO:0007669"/>
    <property type="project" value="TreeGrafter"/>
</dbReference>
<feature type="non-terminal residue" evidence="6">
    <location>
        <position position="283"/>
    </location>
</feature>
<feature type="domain" description="I/LWEQ" evidence="5">
    <location>
        <begin position="7"/>
        <end position="251"/>
    </location>
</feature>
<dbReference type="EMBL" id="VZRZ01002776">
    <property type="protein sequence ID" value="NWW73708.1"/>
    <property type="molecule type" value="Genomic_DNA"/>
</dbReference>
<dbReference type="GO" id="GO:0043325">
    <property type="term" value="F:phosphatidylinositol-3,4-bisphosphate binding"/>
    <property type="evidence" value="ECO:0007669"/>
    <property type="project" value="TreeGrafter"/>
</dbReference>
<dbReference type="Pfam" id="PF01608">
    <property type="entry name" value="I_LWEQ"/>
    <property type="match status" value="1"/>
</dbReference>
<sequence length="283" mass="31272">QELRPKSLDIKQEELGDMVEKEMASTSEAIEDAVRRIEEMMSQARNESSGVKLEVNERPLSNTKTCFPSFQAIRLLVTTSTNLQKEIVESGRGAATTQEFYAKNSRWTEGLISASKAVGWGATQLVESADRVVLHTGKYEELIVCSHEIAASTAQLVAASKVKAEKSSRNLARLQECSRNVNEMAANVVASTKSGQEQIEEKDTMDFSGMSLIKLKKEEMETQVKVLELEKRLEGERVRLGELRKQHYVLAGGCDDAPEDGEAKPAPAPRRGILKKPPIAQKP</sequence>
<dbReference type="GO" id="GO:0006897">
    <property type="term" value="P:endocytosis"/>
    <property type="evidence" value="ECO:0007669"/>
    <property type="project" value="InterPro"/>
</dbReference>
<accession>A0A7K6QJC5</accession>
<name>A0A7K6QJC5_9PASS</name>
<gene>
    <name evidence="6" type="primary">Hip1r</name>
    <name evidence="6" type="ORF">CLIRUF_R13695</name>
</gene>
<evidence type="ECO:0000256" key="3">
    <source>
        <dbReference type="SAM" id="Coils"/>
    </source>
</evidence>
<dbReference type="InterPro" id="IPR030224">
    <property type="entry name" value="Sla2_fam"/>
</dbReference>
<organism evidence="6 7">
    <name type="scientific">Climacteris rufus</name>
    <name type="common">rufous treecreeper</name>
    <dbReference type="NCBI Taxonomy" id="47695"/>
    <lineage>
        <taxon>Eukaryota</taxon>
        <taxon>Metazoa</taxon>
        <taxon>Chordata</taxon>
        <taxon>Craniata</taxon>
        <taxon>Vertebrata</taxon>
        <taxon>Euteleostomi</taxon>
        <taxon>Archelosauria</taxon>
        <taxon>Archosauria</taxon>
        <taxon>Dinosauria</taxon>
        <taxon>Saurischia</taxon>
        <taxon>Theropoda</taxon>
        <taxon>Coelurosauria</taxon>
        <taxon>Aves</taxon>
        <taxon>Neognathae</taxon>
        <taxon>Neoaves</taxon>
        <taxon>Telluraves</taxon>
        <taxon>Australaves</taxon>
        <taxon>Passeriformes</taxon>
        <taxon>Climacteridae</taxon>
        <taxon>Climacteris</taxon>
    </lineage>
</organism>
<dbReference type="Proteomes" id="UP000580879">
    <property type="component" value="Unassembled WGS sequence"/>
</dbReference>
<dbReference type="GO" id="GO:0051015">
    <property type="term" value="F:actin filament binding"/>
    <property type="evidence" value="ECO:0007669"/>
    <property type="project" value="TreeGrafter"/>
</dbReference>
<keyword evidence="7" id="KW-1185">Reference proteome</keyword>
<comment type="subcellular location">
    <subcellularLocation>
        <location evidence="1">Cytoplasm</location>
    </subcellularLocation>
</comment>
<dbReference type="GO" id="GO:0080025">
    <property type="term" value="F:phosphatidylinositol-3,5-bisphosphate binding"/>
    <property type="evidence" value="ECO:0007669"/>
    <property type="project" value="TreeGrafter"/>
</dbReference>
<feature type="coiled-coil region" evidence="3">
    <location>
        <begin position="210"/>
        <end position="246"/>
    </location>
</feature>
<dbReference type="PANTHER" id="PTHR10407">
    <property type="entry name" value="HUNTINGTIN INTERACTING PROTEIN 1"/>
    <property type="match status" value="1"/>
</dbReference>
<keyword evidence="3" id="KW-0175">Coiled coil</keyword>
<dbReference type="Gene3D" id="1.20.1410.10">
    <property type="entry name" value="I/LWEQ domain"/>
    <property type="match status" value="1"/>
</dbReference>
<dbReference type="GO" id="GO:0048268">
    <property type="term" value="P:clathrin coat assembly"/>
    <property type="evidence" value="ECO:0007669"/>
    <property type="project" value="TreeGrafter"/>
</dbReference>
<evidence type="ECO:0000259" key="5">
    <source>
        <dbReference type="PROSITE" id="PS50945"/>
    </source>
</evidence>
<dbReference type="SUPFAM" id="SSF109885">
    <property type="entry name" value="I/LWEQ domain"/>
    <property type="match status" value="1"/>
</dbReference>
<protein>
    <submittedName>
        <fullName evidence="6">HIP1R protein</fullName>
    </submittedName>
</protein>
<evidence type="ECO:0000256" key="4">
    <source>
        <dbReference type="SAM" id="MobiDB-lite"/>
    </source>
</evidence>
<dbReference type="PANTHER" id="PTHR10407:SF10">
    <property type="entry name" value="HUNTINGTIN-INTERACTING PROTEIN 1-RELATED PROTEIN"/>
    <property type="match status" value="1"/>
</dbReference>
<comment type="caution">
    <text evidence="6">The sequence shown here is derived from an EMBL/GenBank/DDBJ whole genome shotgun (WGS) entry which is preliminary data.</text>
</comment>
<evidence type="ECO:0000256" key="2">
    <source>
        <dbReference type="ARBA" id="ARBA00022490"/>
    </source>
</evidence>
<dbReference type="InterPro" id="IPR035964">
    <property type="entry name" value="I/LWEQ_dom_sf"/>
</dbReference>
<dbReference type="AlphaFoldDB" id="A0A7K6QJC5"/>
<feature type="non-terminal residue" evidence="6">
    <location>
        <position position="1"/>
    </location>
</feature>
<evidence type="ECO:0000313" key="6">
    <source>
        <dbReference type="EMBL" id="NWW73708.1"/>
    </source>
</evidence>
<reference evidence="6 7" key="1">
    <citation type="submission" date="2019-09" db="EMBL/GenBank/DDBJ databases">
        <title>Bird 10,000 Genomes (B10K) Project - Family phase.</title>
        <authorList>
            <person name="Zhang G."/>
        </authorList>
    </citation>
    <scope>NUCLEOTIDE SEQUENCE [LARGE SCALE GENOMIC DNA]</scope>
    <source>
        <strain evidence="6">B10K-DU-029-53</strain>
    </source>
</reference>
<keyword evidence="2" id="KW-0963">Cytoplasm</keyword>
<dbReference type="GO" id="GO:0032051">
    <property type="term" value="F:clathrin light chain binding"/>
    <property type="evidence" value="ECO:0007669"/>
    <property type="project" value="TreeGrafter"/>
</dbReference>
<dbReference type="OrthoDB" id="8178130at2759"/>
<dbReference type="GO" id="GO:0007015">
    <property type="term" value="P:actin filament organization"/>
    <property type="evidence" value="ECO:0007669"/>
    <property type="project" value="TreeGrafter"/>
</dbReference>
<dbReference type="GO" id="GO:0035615">
    <property type="term" value="F:clathrin adaptor activity"/>
    <property type="evidence" value="ECO:0007669"/>
    <property type="project" value="TreeGrafter"/>
</dbReference>
<dbReference type="GO" id="GO:0030864">
    <property type="term" value="C:cortical actin cytoskeleton"/>
    <property type="evidence" value="ECO:0007669"/>
    <property type="project" value="TreeGrafter"/>
</dbReference>
<dbReference type="InterPro" id="IPR002558">
    <property type="entry name" value="ILWEQ_dom"/>
</dbReference>
<dbReference type="FunFam" id="1.20.1410.10:FF:000002">
    <property type="entry name" value="Huntingtin interacting protein 1"/>
    <property type="match status" value="1"/>
</dbReference>
<evidence type="ECO:0000256" key="1">
    <source>
        <dbReference type="ARBA" id="ARBA00004496"/>
    </source>
</evidence>
<feature type="region of interest" description="Disordered" evidence="4">
    <location>
        <begin position="252"/>
        <end position="283"/>
    </location>
</feature>
<dbReference type="PROSITE" id="PS50945">
    <property type="entry name" value="I_LWEQ"/>
    <property type="match status" value="1"/>
</dbReference>
<proteinExistence type="predicted"/>